<feature type="signal peptide" evidence="1">
    <location>
        <begin position="1"/>
        <end position="25"/>
    </location>
</feature>
<reference evidence="3" key="1">
    <citation type="submission" date="2019-08" db="EMBL/GenBank/DDBJ databases">
        <title>Limnoglobus roseus gen. nov., sp. nov., a novel freshwater planctomycete with a giant genome from the family Gemmataceae.</title>
        <authorList>
            <person name="Kulichevskaya I.S."/>
            <person name="Naumoff D.G."/>
            <person name="Miroshnikov K."/>
            <person name="Ivanova A."/>
            <person name="Philippov D.A."/>
            <person name="Hakobyan A."/>
            <person name="Rijpstra I.C."/>
            <person name="Sinninghe Damste J.S."/>
            <person name="Liesack W."/>
            <person name="Dedysh S.N."/>
        </authorList>
    </citation>
    <scope>NUCLEOTIDE SEQUENCE [LARGE SCALE GENOMIC DNA]</scope>
    <source>
        <strain evidence="3">PX52</strain>
    </source>
</reference>
<keyword evidence="3" id="KW-1185">Reference proteome</keyword>
<evidence type="ECO:0000313" key="3">
    <source>
        <dbReference type="Proteomes" id="UP000324974"/>
    </source>
</evidence>
<protein>
    <submittedName>
        <fullName evidence="2">Uncharacterized protein</fullName>
    </submittedName>
</protein>
<dbReference type="EMBL" id="CP042425">
    <property type="protein sequence ID" value="QEL16083.1"/>
    <property type="molecule type" value="Genomic_DNA"/>
</dbReference>
<dbReference type="KEGG" id="lrs:PX52LOC_03022"/>
<dbReference type="Proteomes" id="UP000324974">
    <property type="component" value="Chromosome"/>
</dbReference>
<sequence length="131" mass="13570">MRHGLMMRTLAAAVLSLAVVSFAHAGGKDKDCNTCASPVVVQGVGNPACDECGPRVKKSAHKQVNGTALCDANFIFGTSKSFFCPCRGGCSDLPISVSHPGFRNNCALPIYGPGIGQPANNCAGVFSNLNR</sequence>
<name>A0A5C1ACZ2_9BACT</name>
<dbReference type="AlphaFoldDB" id="A0A5C1ACZ2"/>
<evidence type="ECO:0000256" key="1">
    <source>
        <dbReference type="SAM" id="SignalP"/>
    </source>
</evidence>
<proteinExistence type="predicted"/>
<evidence type="ECO:0000313" key="2">
    <source>
        <dbReference type="EMBL" id="QEL16083.1"/>
    </source>
</evidence>
<feature type="chain" id="PRO_5022886370" evidence="1">
    <location>
        <begin position="26"/>
        <end position="131"/>
    </location>
</feature>
<gene>
    <name evidence="2" type="ORF">PX52LOC_03022</name>
</gene>
<keyword evidence="1" id="KW-0732">Signal</keyword>
<dbReference type="RefSeq" id="WP_149110847.1">
    <property type="nucleotide sequence ID" value="NZ_CP042425.1"/>
</dbReference>
<organism evidence="2 3">
    <name type="scientific">Limnoglobus roseus</name>
    <dbReference type="NCBI Taxonomy" id="2598579"/>
    <lineage>
        <taxon>Bacteria</taxon>
        <taxon>Pseudomonadati</taxon>
        <taxon>Planctomycetota</taxon>
        <taxon>Planctomycetia</taxon>
        <taxon>Gemmatales</taxon>
        <taxon>Gemmataceae</taxon>
        <taxon>Limnoglobus</taxon>
    </lineage>
</organism>
<accession>A0A5C1ACZ2</accession>